<evidence type="ECO:0000313" key="1">
    <source>
        <dbReference type="EMBL" id="GAI98839.1"/>
    </source>
</evidence>
<proteinExistence type="predicted"/>
<reference evidence="1" key="1">
    <citation type="journal article" date="2014" name="Front. Microbiol.">
        <title>High frequency of phylogenetically diverse reductive dehalogenase-homologous genes in deep subseafloor sedimentary metagenomes.</title>
        <authorList>
            <person name="Kawai M."/>
            <person name="Futagami T."/>
            <person name="Toyoda A."/>
            <person name="Takaki Y."/>
            <person name="Nishi S."/>
            <person name="Hori S."/>
            <person name="Arai W."/>
            <person name="Tsubouchi T."/>
            <person name="Morono Y."/>
            <person name="Uchiyama I."/>
            <person name="Ito T."/>
            <person name="Fujiyama A."/>
            <person name="Inagaki F."/>
            <person name="Takami H."/>
        </authorList>
    </citation>
    <scope>NUCLEOTIDE SEQUENCE</scope>
    <source>
        <strain evidence="1">Expedition CK06-06</strain>
    </source>
</reference>
<comment type="caution">
    <text evidence="1">The sequence shown here is derived from an EMBL/GenBank/DDBJ whole genome shotgun (WGS) entry which is preliminary data.</text>
</comment>
<sequence>MNNIEIDVDLAILSLIKKLQKNPFIVYSEKDLQALLSLELLDIDKKLYNTKANVDGIQMKTTRVHREYPYVKGSIDIVIFSVKDIKNIDGAQGTKFGYLHVFKKENQKRSVSCSHLIEIKNPR</sequence>
<dbReference type="EMBL" id="BARW01015781">
    <property type="protein sequence ID" value="GAI98839.1"/>
    <property type="molecule type" value="Genomic_DNA"/>
</dbReference>
<organism evidence="1">
    <name type="scientific">marine sediment metagenome</name>
    <dbReference type="NCBI Taxonomy" id="412755"/>
    <lineage>
        <taxon>unclassified sequences</taxon>
        <taxon>metagenomes</taxon>
        <taxon>ecological metagenomes</taxon>
    </lineage>
</organism>
<protein>
    <submittedName>
        <fullName evidence="1">Uncharacterized protein</fullName>
    </submittedName>
</protein>
<accession>X1V2F7</accession>
<name>X1V2F7_9ZZZZ</name>
<gene>
    <name evidence="1" type="ORF">S12H4_27622</name>
</gene>
<feature type="non-terminal residue" evidence="1">
    <location>
        <position position="123"/>
    </location>
</feature>
<dbReference type="AlphaFoldDB" id="X1V2F7"/>